<keyword evidence="2" id="KW-1185">Reference proteome</keyword>
<dbReference type="AlphaFoldDB" id="Q21FI3"/>
<dbReference type="eggNOG" id="ENOG503331C">
    <property type="taxonomic scope" value="Bacteria"/>
</dbReference>
<proteinExistence type="predicted"/>
<protein>
    <submittedName>
        <fullName evidence="1">Uncharacterized protein</fullName>
    </submittedName>
</protein>
<dbReference type="EMBL" id="CP000282">
    <property type="protein sequence ID" value="ABD82546.1"/>
    <property type="molecule type" value="Genomic_DNA"/>
</dbReference>
<reference evidence="1 2" key="1">
    <citation type="journal article" date="2008" name="PLoS Genet.">
        <title>Complete genome sequence of the complex carbohydrate-degrading marine bacterium, Saccharophagus degradans strain 2-40 T.</title>
        <authorList>
            <person name="Weiner R.M."/>
            <person name="Taylor L.E.II."/>
            <person name="Henrissat B."/>
            <person name="Hauser L."/>
            <person name="Land M."/>
            <person name="Coutinho P.M."/>
            <person name="Rancurel C."/>
            <person name="Saunders E.H."/>
            <person name="Longmire A.G."/>
            <person name="Zhang H."/>
            <person name="Bayer E.A."/>
            <person name="Gilbert H.J."/>
            <person name="Larimer F."/>
            <person name="Zhulin I.B."/>
            <person name="Ekborg N.A."/>
            <person name="Lamed R."/>
            <person name="Richardson P.M."/>
            <person name="Borovok I."/>
            <person name="Hutcheson S."/>
        </authorList>
    </citation>
    <scope>NUCLEOTIDE SEQUENCE [LARGE SCALE GENOMIC DNA]</scope>
    <source>
        <strain evidence="2">2-40 / ATCC 43961 / DSM 17024</strain>
    </source>
</reference>
<dbReference type="KEGG" id="sde:Sde_3291"/>
<dbReference type="Proteomes" id="UP000001947">
    <property type="component" value="Chromosome"/>
</dbReference>
<name>Q21FI3_SACD2</name>
<dbReference type="HOGENOM" id="CLU_1446670_0_0_6"/>
<evidence type="ECO:0000313" key="1">
    <source>
        <dbReference type="EMBL" id="ABD82546.1"/>
    </source>
</evidence>
<organism evidence="1 2">
    <name type="scientific">Saccharophagus degradans (strain 2-40 / ATCC 43961 / DSM 17024)</name>
    <dbReference type="NCBI Taxonomy" id="203122"/>
    <lineage>
        <taxon>Bacteria</taxon>
        <taxon>Pseudomonadati</taxon>
        <taxon>Pseudomonadota</taxon>
        <taxon>Gammaproteobacteria</taxon>
        <taxon>Cellvibrionales</taxon>
        <taxon>Cellvibrionaceae</taxon>
        <taxon>Saccharophagus</taxon>
    </lineage>
</organism>
<accession>Q21FI3</accession>
<evidence type="ECO:0000313" key="2">
    <source>
        <dbReference type="Proteomes" id="UP000001947"/>
    </source>
</evidence>
<sequence length="187" mass="20933">MALSFLFDPLFAYNCAFSQPVAAIFTFKALALNNQTPLITFERINKNPNDSSRDADKWVVVPGTFVASCAAQTDSAAQQAVDECIAKAMQLLHDNVTNDSMYLMFEWNSELNTLTVLVTDPSKSVDGPFPVVCAFTWNESLPERGQAETAELVQYWIKDYLTTCSEFYNYSLVAVFHRGDRSKTVLL</sequence>
<gene>
    <name evidence="1" type="ordered locus">Sde_3291</name>
</gene>